<dbReference type="EMBL" id="JARXVC010000016">
    <property type="protein sequence ID" value="MDH6283890.1"/>
    <property type="molecule type" value="Genomic_DNA"/>
</dbReference>
<dbReference type="GO" id="GO:0016301">
    <property type="term" value="F:kinase activity"/>
    <property type="evidence" value="ECO:0007669"/>
    <property type="project" value="UniProtKB-KW"/>
</dbReference>
<evidence type="ECO:0000256" key="1">
    <source>
        <dbReference type="ARBA" id="ARBA00006479"/>
    </source>
</evidence>
<dbReference type="PANTHER" id="PTHR18964">
    <property type="entry name" value="ROK (REPRESSOR, ORF, KINASE) FAMILY"/>
    <property type="match status" value="1"/>
</dbReference>
<proteinExistence type="inferred from homology"/>
<name>A0ABT6MHU9_9NOCA</name>
<keyword evidence="2" id="KW-0418">Kinase</keyword>
<dbReference type="InterPro" id="IPR000600">
    <property type="entry name" value="ROK"/>
</dbReference>
<dbReference type="Proteomes" id="UP001160334">
    <property type="component" value="Unassembled WGS sequence"/>
</dbReference>
<dbReference type="RefSeq" id="WP_280763143.1">
    <property type="nucleotide sequence ID" value="NZ_JARXVC010000016.1"/>
</dbReference>
<comment type="caution">
    <text evidence="2">The sequence shown here is derived from an EMBL/GenBank/DDBJ whole genome shotgun (WGS) entry which is preliminary data.</text>
</comment>
<reference evidence="2 3" key="1">
    <citation type="submission" date="2023-04" db="EMBL/GenBank/DDBJ databases">
        <title>Forest soil microbial communities from Buena Vista Peninsula, Colon Province, Panama.</title>
        <authorList>
            <person name="Bouskill N."/>
        </authorList>
    </citation>
    <scope>NUCLEOTIDE SEQUENCE [LARGE SCALE GENOMIC DNA]</scope>
    <source>
        <strain evidence="2 3">CFH S0262</strain>
    </source>
</reference>
<dbReference type="InterPro" id="IPR036390">
    <property type="entry name" value="WH_DNA-bd_sf"/>
</dbReference>
<gene>
    <name evidence="2" type="ORF">M2280_005141</name>
</gene>
<dbReference type="Pfam" id="PF00480">
    <property type="entry name" value="ROK"/>
    <property type="match status" value="1"/>
</dbReference>
<accession>A0ABT6MHU9</accession>
<sequence length="400" mass="41203">MSAPRRPFAAPTTGDILALVRGRDAATRAGIAALTGLSRTAVSARVEALQKLNLIVEVEDGVSTGGRPPATLRFNTDAGVVLAAALGRSRTEFAVCNLAGDVLASEDIEHEIGMGPDTLMPRVADHLAALLTRVGRPASDVIGTGLSIPGSVDVERGCSLDTPMMPGWDGIELAPYLADVSDAPVLVDNDANAMALAEWHGGRQDYASMLLIKTSTGLGAGIIADGLLQRGVCGAAGEIGHTKSPAAAGLVCRCGEIGCVEAVAGGWALVEAMQKRGRDVGHVRDVVALSHAGDAEARRLIRGAGRHIGEVLAGAVNLLNPEVLVVSGDTARAYEPLLAGLRETLYGNAVAVATKRLQIQPSIHGTRSGLIGCATLALEQLLSPRAIDDALASKETKPSR</sequence>
<keyword evidence="3" id="KW-1185">Reference proteome</keyword>
<dbReference type="InterPro" id="IPR036388">
    <property type="entry name" value="WH-like_DNA-bd_sf"/>
</dbReference>
<dbReference type="Gene3D" id="1.10.10.10">
    <property type="entry name" value="Winged helix-like DNA-binding domain superfamily/Winged helix DNA-binding domain"/>
    <property type="match status" value="1"/>
</dbReference>
<comment type="similarity">
    <text evidence="1">Belongs to the ROK (NagC/XylR) family.</text>
</comment>
<evidence type="ECO:0000313" key="2">
    <source>
        <dbReference type="EMBL" id="MDH6283890.1"/>
    </source>
</evidence>
<dbReference type="PANTHER" id="PTHR18964:SF173">
    <property type="entry name" value="GLUCOKINASE"/>
    <property type="match status" value="1"/>
</dbReference>
<dbReference type="Gene3D" id="3.30.420.40">
    <property type="match status" value="2"/>
</dbReference>
<dbReference type="InterPro" id="IPR043129">
    <property type="entry name" value="ATPase_NBD"/>
</dbReference>
<protein>
    <submittedName>
        <fullName evidence="2">NBD/HSP70 family sugar kinase</fullName>
    </submittedName>
</protein>
<keyword evidence="2" id="KW-0808">Transferase</keyword>
<organism evidence="2 3">
    <name type="scientific">Prescottella agglutinans</name>
    <dbReference type="NCBI Taxonomy" id="1644129"/>
    <lineage>
        <taxon>Bacteria</taxon>
        <taxon>Bacillati</taxon>
        <taxon>Actinomycetota</taxon>
        <taxon>Actinomycetes</taxon>
        <taxon>Mycobacteriales</taxon>
        <taxon>Nocardiaceae</taxon>
        <taxon>Prescottella</taxon>
    </lineage>
</organism>
<dbReference type="SUPFAM" id="SSF53067">
    <property type="entry name" value="Actin-like ATPase domain"/>
    <property type="match status" value="1"/>
</dbReference>
<dbReference type="SUPFAM" id="SSF46785">
    <property type="entry name" value="Winged helix' DNA-binding domain"/>
    <property type="match status" value="1"/>
</dbReference>
<evidence type="ECO:0000313" key="3">
    <source>
        <dbReference type="Proteomes" id="UP001160334"/>
    </source>
</evidence>